<feature type="transmembrane region" description="Helical" evidence="4">
    <location>
        <begin position="58"/>
        <end position="77"/>
    </location>
</feature>
<keyword evidence="4" id="KW-1133">Transmembrane helix</keyword>
<dbReference type="PANTHER" id="PTHR43280">
    <property type="entry name" value="ARAC-FAMILY TRANSCRIPTIONAL REGULATOR"/>
    <property type="match status" value="1"/>
</dbReference>
<keyword evidence="1" id="KW-0805">Transcription regulation</keyword>
<dbReference type="SMART" id="SM00342">
    <property type="entry name" value="HTH_ARAC"/>
    <property type="match status" value="1"/>
</dbReference>
<feature type="transmembrane region" description="Helical" evidence="4">
    <location>
        <begin position="183"/>
        <end position="204"/>
    </location>
</feature>
<sequence length="334" mass="37604">MLSIPLPYIASLFFLLITGLVWVKRPVAENRITAFLLLCSASTLVVGLRWTVDIQLVKFLQPVLASLLPVMAWYCFYMAERVASFSVKHAVAPSIIFLCSLTYPWWTPPIDLMLVGLFVWYGVRLLLAAQSDPEQVRFFDVQTITNLKYTAGIMLLFSAAIDAALSMDIAFFQGENVSNILTFSYLVLIPTLAIAVLVVGSLTCSRDPSPVPEQDASNIHLDFDAATDIVEKLSSHMEQEQTYLDPNLTLDRLARKLGLPSRQISLAVNLIYQRNVSRVINEYRIRRAQTLLKTTELSITEIYLDSGFNTKSNFNREFSRITSTTPSAYRRAND</sequence>
<keyword evidence="3" id="KW-0804">Transcription</keyword>
<keyword evidence="4" id="KW-0472">Membrane</keyword>
<evidence type="ECO:0000256" key="4">
    <source>
        <dbReference type="SAM" id="Phobius"/>
    </source>
</evidence>
<feature type="transmembrane region" description="Helical" evidence="4">
    <location>
        <begin position="35"/>
        <end position="52"/>
    </location>
</feature>
<evidence type="ECO:0000256" key="2">
    <source>
        <dbReference type="ARBA" id="ARBA00023125"/>
    </source>
</evidence>
<evidence type="ECO:0000313" key="6">
    <source>
        <dbReference type="EMBL" id="MCE2594938.1"/>
    </source>
</evidence>
<feature type="transmembrane region" description="Helical" evidence="4">
    <location>
        <begin position="89"/>
        <end position="106"/>
    </location>
</feature>
<protein>
    <submittedName>
        <fullName evidence="6">AraC family transcriptional regulator</fullName>
    </submittedName>
</protein>
<feature type="domain" description="HTH araC/xylS-type" evidence="5">
    <location>
        <begin position="227"/>
        <end position="332"/>
    </location>
</feature>
<reference evidence="6 7" key="1">
    <citation type="journal article" date="2022" name="Environ. Microbiol. Rep.">
        <title>Eco-phylogenetic analyses reveal divergent evolution of vitamin B12 metabolism in the marine bacterial family 'Psychromonadaceae'.</title>
        <authorList>
            <person name="Jin X."/>
            <person name="Yang Y."/>
            <person name="Cao H."/>
            <person name="Gao B."/>
            <person name="Zhao Z."/>
        </authorList>
    </citation>
    <scope>NUCLEOTIDE SEQUENCE [LARGE SCALE GENOMIC DNA]</scope>
    <source>
        <strain evidence="6 7">MKS20</strain>
    </source>
</reference>
<evidence type="ECO:0000313" key="7">
    <source>
        <dbReference type="Proteomes" id="UP001201273"/>
    </source>
</evidence>
<feature type="transmembrane region" description="Helical" evidence="4">
    <location>
        <begin position="149"/>
        <end position="171"/>
    </location>
</feature>
<organism evidence="6 7">
    <name type="scientific">Motilimonas cestriensis</name>
    <dbReference type="NCBI Taxonomy" id="2742685"/>
    <lineage>
        <taxon>Bacteria</taxon>
        <taxon>Pseudomonadati</taxon>
        <taxon>Pseudomonadota</taxon>
        <taxon>Gammaproteobacteria</taxon>
        <taxon>Alteromonadales</taxon>
        <taxon>Alteromonadales genera incertae sedis</taxon>
        <taxon>Motilimonas</taxon>
    </lineage>
</organism>
<dbReference type="EMBL" id="JAIMJA010000007">
    <property type="protein sequence ID" value="MCE2594938.1"/>
    <property type="molecule type" value="Genomic_DNA"/>
</dbReference>
<evidence type="ECO:0000256" key="1">
    <source>
        <dbReference type="ARBA" id="ARBA00023015"/>
    </source>
</evidence>
<keyword evidence="4" id="KW-0812">Transmembrane</keyword>
<feature type="transmembrane region" description="Helical" evidence="4">
    <location>
        <begin position="6"/>
        <end position="23"/>
    </location>
</feature>
<keyword evidence="7" id="KW-1185">Reference proteome</keyword>
<dbReference type="PROSITE" id="PS01124">
    <property type="entry name" value="HTH_ARAC_FAMILY_2"/>
    <property type="match status" value="1"/>
</dbReference>
<comment type="caution">
    <text evidence="6">The sequence shown here is derived from an EMBL/GenBank/DDBJ whole genome shotgun (WGS) entry which is preliminary data.</text>
</comment>
<feature type="transmembrane region" description="Helical" evidence="4">
    <location>
        <begin position="112"/>
        <end position="129"/>
    </location>
</feature>
<accession>A0ABS8W9P6</accession>
<dbReference type="PANTHER" id="PTHR43280:SF29">
    <property type="entry name" value="ARAC-FAMILY TRANSCRIPTIONAL REGULATOR"/>
    <property type="match status" value="1"/>
</dbReference>
<dbReference type="RefSeq" id="WP_233052448.1">
    <property type="nucleotide sequence ID" value="NZ_JAIMJA010000007.1"/>
</dbReference>
<dbReference type="SUPFAM" id="SSF46689">
    <property type="entry name" value="Homeodomain-like"/>
    <property type="match status" value="1"/>
</dbReference>
<dbReference type="Pfam" id="PF12833">
    <property type="entry name" value="HTH_18"/>
    <property type="match status" value="1"/>
</dbReference>
<dbReference type="Gene3D" id="1.10.10.60">
    <property type="entry name" value="Homeodomain-like"/>
    <property type="match status" value="1"/>
</dbReference>
<name>A0ABS8W9P6_9GAMM</name>
<evidence type="ECO:0000259" key="5">
    <source>
        <dbReference type="PROSITE" id="PS01124"/>
    </source>
</evidence>
<keyword evidence="2" id="KW-0238">DNA-binding</keyword>
<dbReference type="InterPro" id="IPR009057">
    <property type="entry name" value="Homeodomain-like_sf"/>
</dbReference>
<proteinExistence type="predicted"/>
<evidence type="ECO:0000256" key="3">
    <source>
        <dbReference type="ARBA" id="ARBA00023163"/>
    </source>
</evidence>
<gene>
    <name evidence="6" type="ORF">K6Y31_08930</name>
</gene>
<dbReference type="Proteomes" id="UP001201273">
    <property type="component" value="Unassembled WGS sequence"/>
</dbReference>
<dbReference type="InterPro" id="IPR018060">
    <property type="entry name" value="HTH_AraC"/>
</dbReference>